<protein>
    <submittedName>
        <fullName evidence="10">MFS transporter</fullName>
    </submittedName>
</protein>
<organism evidence="10 11">
    <name type="scientific">Streptomyces chumphonensis</name>
    <dbReference type="NCBI Taxonomy" id="1214925"/>
    <lineage>
        <taxon>Bacteria</taxon>
        <taxon>Bacillati</taxon>
        <taxon>Actinomycetota</taxon>
        <taxon>Actinomycetes</taxon>
        <taxon>Kitasatosporales</taxon>
        <taxon>Streptomycetaceae</taxon>
        <taxon>Streptomyces</taxon>
    </lineage>
</organism>
<feature type="region of interest" description="Disordered" evidence="7">
    <location>
        <begin position="389"/>
        <end position="431"/>
    </location>
</feature>
<sequence>MLGMVVDATGSGMFLPLSLLYFHHVTDLPLTRVGTIMTAAAVLALLSNPAAGVLIDRFGARAVLVGGYLLRAVGFCAYPLVDGGYAMFGVLLLVGLGDVSFPPAVQSFVAEIARGTERDTLLAAQRSLRNAGLGVGGLVASGLLALGSDSAYTVIVLVVSAGYVSAALLIRTIGTGSGAASAAGRPPVPGSGFRTVMRNRPFMGLTALNVPTAFGYMVLSVSLPVYITRELDASHSLVGVLYAVNTVCIALLQIPVTRFLVRYRRTRAVALGAVVFAGSFGGFALLGVLSNGTTLIVGVFVATAAFTAGELMHGATASALVAQAAPEATRGRHMAVYQLSWAVPIALAPAVLTALLTLSPTGMWLLLAAGVTVSAVGMVRLEPRLPAHAVRPDAPAPARTADPAGAPAGSAVPAPTAPPGRSAGGKRRVRV</sequence>
<dbReference type="PANTHER" id="PTHR23517">
    <property type="entry name" value="RESISTANCE PROTEIN MDTM, PUTATIVE-RELATED-RELATED"/>
    <property type="match status" value="1"/>
</dbReference>
<dbReference type="EMBL" id="JACXYU010000004">
    <property type="protein sequence ID" value="MBD3932131.1"/>
    <property type="molecule type" value="Genomic_DNA"/>
</dbReference>
<dbReference type="GO" id="GO:0022857">
    <property type="term" value="F:transmembrane transporter activity"/>
    <property type="evidence" value="ECO:0007669"/>
    <property type="project" value="InterPro"/>
</dbReference>
<dbReference type="SUPFAM" id="SSF103473">
    <property type="entry name" value="MFS general substrate transporter"/>
    <property type="match status" value="1"/>
</dbReference>
<evidence type="ECO:0000256" key="3">
    <source>
        <dbReference type="ARBA" id="ARBA00022475"/>
    </source>
</evidence>
<comment type="subcellular location">
    <subcellularLocation>
        <location evidence="1">Cell membrane</location>
        <topology evidence="1">Multi-pass membrane protein</topology>
    </subcellularLocation>
</comment>
<keyword evidence="2" id="KW-0813">Transport</keyword>
<dbReference type="Pfam" id="PF07690">
    <property type="entry name" value="MFS_1"/>
    <property type="match status" value="1"/>
</dbReference>
<evidence type="ECO:0000313" key="11">
    <source>
        <dbReference type="Proteomes" id="UP000632289"/>
    </source>
</evidence>
<keyword evidence="5 8" id="KW-1133">Transmembrane helix</keyword>
<evidence type="ECO:0000259" key="9">
    <source>
        <dbReference type="PROSITE" id="PS50850"/>
    </source>
</evidence>
<dbReference type="GO" id="GO:0005886">
    <property type="term" value="C:plasma membrane"/>
    <property type="evidence" value="ECO:0007669"/>
    <property type="project" value="UniProtKB-SubCell"/>
</dbReference>
<feature type="transmembrane region" description="Helical" evidence="8">
    <location>
        <begin position="202"/>
        <end position="227"/>
    </location>
</feature>
<feature type="transmembrane region" description="Helical" evidence="8">
    <location>
        <begin position="36"/>
        <end position="55"/>
    </location>
</feature>
<comment type="caution">
    <text evidence="10">The sequence shown here is derived from an EMBL/GenBank/DDBJ whole genome shotgun (WGS) entry which is preliminary data.</text>
</comment>
<keyword evidence="6 8" id="KW-0472">Membrane</keyword>
<feature type="transmembrane region" description="Helical" evidence="8">
    <location>
        <begin position="152"/>
        <end position="170"/>
    </location>
</feature>
<feature type="domain" description="Major facilitator superfamily (MFS) profile" evidence="9">
    <location>
        <begin position="1"/>
        <end position="386"/>
    </location>
</feature>
<evidence type="ECO:0000313" key="10">
    <source>
        <dbReference type="EMBL" id="MBD3932131.1"/>
    </source>
</evidence>
<dbReference type="RefSeq" id="WP_191209423.1">
    <property type="nucleotide sequence ID" value="NZ_BAABKL010000050.1"/>
</dbReference>
<evidence type="ECO:0000256" key="4">
    <source>
        <dbReference type="ARBA" id="ARBA00022692"/>
    </source>
</evidence>
<dbReference type="AlphaFoldDB" id="A0A927IDB5"/>
<keyword evidence="3" id="KW-1003">Cell membrane</keyword>
<dbReference type="InterPro" id="IPR020846">
    <property type="entry name" value="MFS_dom"/>
</dbReference>
<dbReference type="Gene3D" id="1.20.1250.20">
    <property type="entry name" value="MFS general substrate transporter like domains"/>
    <property type="match status" value="2"/>
</dbReference>
<evidence type="ECO:0000256" key="6">
    <source>
        <dbReference type="ARBA" id="ARBA00023136"/>
    </source>
</evidence>
<feature type="transmembrane region" description="Helical" evidence="8">
    <location>
        <begin position="334"/>
        <end position="356"/>
    </location>
</feature>
<dbReference type="InterPro" id="IPR036259">
    <property type="entry name" value="MFS_trans_sf"/>
</dbReference>
<dbReference type="Proteomes" id="UP000632289">
    <property type="component" value="Unassembled WGS sequence"/>
</dbReference>
<keyword evidence="11" id="KW-1185">Reference proteome</keyword>
<reference evidence="10" key="1">
    <citation type="submission" date="2020-09" db="EMBL/GenBank/DDBJ databases">
        <title>Secondary metabolite and genome analysis of marine Streptomyces chumphonensis KK1-2T.</title>
        <authorList>
            <person name="Phongsopitanun W."/>
            <person name="Kanchanasin P."/>
            <person name="Pittayakhajonwut P."/>
            <person name="Suwanborirux K."/>
            <person name="Tanasupawat S."/>
        </authorList>
    </citation>
    <scope>NUCLEOTIDE SEQUENCE</scope>
    <source>
        <strain evidence="10">KK1-2</strain>
    </source>
</reference>
<feature type="transmembrane region" description="Helical" evidence="8">
    <location>
        <begin position="130"/>
        <end position="146"/>
    </location>
</feature>
<feature type="transmembrane region" description="Helical" evidence="8">
    <location>
        <begin position="295"/>
        <end position="322"/>
    </location>
</feature>
<feature type="transmembrane region" description="Helical" evidence="8">
    <location>
        <begin position="268"/>
        <end position="289"/>
    </location>
</feature>
<evidence type="ECO:0000256" key="2">
    <source>
        <dbReference type="ARBA" id="ARBA00022448"/>
    </source>
</evidence>
<dbReference type="InterPro" id="IPR011701">
    <property type="entry name" value="MFS"/>
</dbReference>
<evidence type="ECO:0000256" key="5">
    <source>
        <dbReference type="ARBA" id="ARBA00022989"/>
    </source>
</evidence>
<dbReference type="PANTHER" id="PTHR23517:SF2">
    <property type="entry name" value="MULTIDRUG RESISTANCE PROTEIN MDTH"/>
    <property type="match status" value="1"/>
</dbReference>
<dbReference type="PROSITE" id="PS50850">
    <property type="entry name" value="MFS"/>
    <property type="match status" value="1"/>
</dbReference>
<name>A0A927IDB5_9ACTN</name>
<proteinExistence type="predicted"/>
<evidence type="ECO:0000256" key="7">
    <source>
        <dbReference type="SAM" id="MobiDB-lite"/>
    </source>
</evidence>
<feature type="transmembrane region" description="Helical" evidence="8">
    <location>
        <begin position="62"/>
        <end position="81"/>
    </location>
</feature>
<evidence type="ECO:0000256" key="8">
    <source>
        <dbReference type="SAM" id="Phobius"/>
    </source>
</evidence>
<feature type="compositionally biased region" description="Low complexity" evidence="7">
    <location>
        <begin position="389"/>
        <end position="414"/>
    </location>
</feature>
<feature type="transmembrane region" description="Helical" evidence="8">
    <location>
        <begin position="362"/>
        <end position="381"/>
    </location>
</feature>
<evidence type="ECO:0000256" key="1">
    <source>
        <dbReference type="ARBA" id="ARBA00004651"/>
    </source>
</evidence>
<gene>
    <name evidence="10" type="ORF">IF129_11280</name>
</gene>
<dbReference type="InterPro" id="IPR050171">
    <property type="entry name" value="MFS_Transporters"/>
</dbReference>
<feature type="transmembrane region" description="Helical" evidence="8">
    <location>
        <begin position="239"/>
        <end position="261"/>
    </location>
</feature>
<accession>A0A927IDB5</accession>
<keyword evidence="4 8" id="KW-0812">Transmembrane</keyword>
<feature type="transmembrane region" description="Helical" evidence="8">
    <location>
        <begin position="87"/>
        <end position="109"/>
    </location>
</feature>